<sequence length="223" mass="25774">MATHSTTLHVHNVKLVAPAHLALDTLFLDFVKGVRMFPFRRMDSITLEEIIPGYCMPKTRARCRLFNSFWAATNDLTQIPFPHIRYDCNCSKPYSLMCQSTSKVVCTYWLDQVQSYFTSQQAYNPYPFHNITNFNLLIIRTPDNNADVIQCHSNPLAHLHSLLTHRAVKHNYAVRQIPGGFEVLITPPYGNEQLMHACQLLKDDLNELPFRLKVICYPFCKIN</sequence>
<name>U5NHI9_9ADEN</name>
<evidence type="ECO:0000313" key="2">
    <source>
        <dbReference type="Proteomes" id="UP000161081"/>
    </source>
</evidence>
<accession>U5NHI9</accession>
<evidence type="ECO:0000313" key="1">
    <source>
        <dbReference type="EMBL" id="AGX93296.1"/>
    </source>
</evidence>
<proteinExistence type="predicted"/>
<keyword evidence="2" id="KW-1185">Reference proteome</keyword>
<dbReference type="OrthoDB" id="12316at10239"/>
<dbReference type="Proteomes" id="UP000161081">
    <property type="component" value="Segment"/>
</dbReference>
<dbReference type="EMBL" id="KF477312">
    <property type="protein sequence ID" value="AGX93296.1"/>
    <property type="molecule type" value="Genomic_DNA"/>
</dbReference>
<reference evidence="1 2" key="1">
    <citation type="journal article" date="2014" name="J. Gen. Virol.">
        <title>Whole-genome sequences of two turkey adenovirus types reveal the existence of two unknown lineages that merit the establishment of novel species within the genus Aviadenovirus.</title>
        <authorList>
            <person name="Marek A."/>
            <person name="Ballmann M.Z."/>
            <person name="Kosiol C."/>
            <person name="Harrach B."/>
            <person name="Schlotterer C."/>
            <person name="Hess M."/>
        </authorList>
    </citation>
    <scope>NUCLEOTIDE SEQUENCE [LARGE SCALE GENOMIC DNA]</scope>
    <source>
        <strain evidence="1">TNI1</strain>
    </source>
</reference>
<organism evidence="1 2">
    <name type="scientific">turkey adenovirus 4</name>
    <dbReference type="NCBI Taxonomy" id="1408257"/>
    <lineage>
        <taxon>Viruses</taxon>
        <taxon>Varidnaviria</taxon>
        <taxon>Bamfordvirae</taxon>
        <taxon>Preplasmiviricota</taxon>
        <taxon>Polisuviricotina</taxon>
        <taxon>Pharingeaviricetes</taxon>
        <taxon>Rowavirales</taxon>
        <taxon>Adenoviridae</taxon>
        <taxon>Aviadenovirus</taxon>
        <taxon>Aviadenovirus gallopavoquartum</taxon>
        <taxon>Turkey aviadenovirus C</taxon>
    </lineage>
</organism>
<dbReference type="RefSeq" id="YP_008719815.1">
    <property type="nucleotide sequence ID" value="NC_022612.1"/>
</dbReference>
<dbReference type="KEGG" id="vg:17400978"/>
<dbReference type="GeneID" id="17400978"/>
<protein>
    <submittedName>
        <fullName evidence="1">ORF14A</fullName>
    </submittedName>
</protein>